<feature type="region of interest" description="Disordered" evidence="5">
    <location>
        <begin position="1"/>
        <end position="144"/>
    </location>
</feature>
<feature type="region of interest" description="Disordered" evidence="5">
    <location>
        <begin position="747"/>
        <end position="794"/>
    </location>
</feature>
<evidence type="ECO:0000256" key="5">
    <source>
        <dbReference type="SAM" id="MobiDB-lite"/>
    </source>
</evidence>
<dbReference type="PANTHER" id="PTHR12974">
    <property type="entry name" value="PRION-LIKE- Q/N-RICH -DOMAIN-BEARING PROTEIN PROTEIN 44"/>
    <property type="match status" value="1"/>
</dbReference>
<feature type="region of interest" description="Disordered" evidence="5">
    <location>
        <begin position="357"/>
        <end position="393"/>
    </location>
</feature>
<dbReference type="GO" id="GO:1990817">
    <property type="term" value="F:poly(A) RNA polymerase activity"/>
    <property type="evidence" value="ECO:0007669"/>
    <property type="project" value="UniProtKB-EC"/>
</dbReference>
<dbReference type="GeneID" id="108052576"/>
<dbReference type="GO" id="GO:0048255">
    <property type="term" value="P:mRNA stabilization"/>
    <property type="evidence" value="ECO:0007669"/>
    <property type="project" value="TreeGrafter"/>
</dbReference>
<name>A0A6P4FS57_DRORH</name>
<feature type="compositionally biased region" description="Low complexity" evidence="5">
    <location>
        <begin position="103"/>
        <end position="144"/>
    </location>
</feature>
<feature type="compositionally biased region" description="Low complexity" evidence="5">
    <location>
        <begin position="747"/>
        <end position="771"/>
    </location>
</feature>
<dbReference type="Pfam" id="PF07984">
    <property type="entry name" value="NTP_transf_7"/>
    <property type="match status" value="1"/>
</dbReference>
<comment type="similarity">
    <text evidence="1">Belongs to the TENT family.</text>
</comment>
<dbReference type="PANTHER" id="PTHR12974:SF36">
    <property type="entry name" value="POLYNUCLEOTIDE ADENYLYLTRANSFERASE"/>
    <property type="match status" value="1"/>
</dbReference>
<comment type="catalytic activity">
    <reaction evidence="4">
        <text>RNA(n) + ATP = RNA(n)-3'-adenine ribonucleotide + diphosphate</text>
        <dbReference type="Rhea" id="RHEA:11332"/>
        <dbReference type="Rhea" id="RHEA-COMP:14527"/>
        <dbReference type="Rhea" id="RHEA-COMP:17347"/>
        <dbReference type="ChEBI" id="CHEBI:30616"/>
        <dbReference type="ChEBI" id="CHEBI:33019"/>
        <dbReference type="ChEBI" id="CHEBI:140395"/>
        <dbReference type="ChEBI" id="CHEBI:173115"/>
        <dbReference type="EC" id="2.7.7.19"/>
    </reaction>
    <physiologicalReaction direction="left-to-right" evidence="4">
        <dbReference type="Rhea" id="RHEA:11333"/>
    </physiologicalReaction>
</comment>
<evidence type="ECO:0000256" key="3">
    <source>
        <dbReference type="ARBA" id="ARBA00022679"/>
    </source>
</evidence>
<protein>
    <recommendedName>
        <fullName evidence="2">polynucleotide adenylyltransferase</fullName>
        <ecNumber evidence="2">2.7.7.19</ecNumber>
    </recommendedName>
</protein>
<gene>
    <name evidence="6" type="primary">LOC108052576</name>
</gene>
<dbReference type="GO" id="GO:0003723">
    <property type="term" value="F:RNA binding"/>
    <property type="evidence" value="ECO:0007669"/>
    <property type="project" value="TreeGrafter"/>
</dbReference>
<feature type="compositionally biased region" description="Low complexity" evidence="5">
    <location>
        <begin position="242"/>
        <end position="253"/>
    </location>
</feature>
<evidence type="ECO:0000313" key="6">
    <source>
        <dbReference type="RefSeq" id="XP_016990478.1"/>
    </source>
</evidence>
<dbReference type="AlphaFoldDB" id="A0A6P4FS57"/>
<feature type="compositionally biased region" description="Low complexity" evidence="5">
    <location>
        <begin position="375"/>
        <end position="386"/>
    </location>
</feature>
<dbReference type="EC" id="2.7.7.19" evidence="2"/>
<accession>A0A6P4FS57</accession>
<feature type="compositionally biased region" description="Low complexity" evidence="5">
    <location>
        <begin position="27"/>
        <end position="82"/>
    </location>
</feature>
<reference evidence="6" key="1">
    <citation type="submission" date="2025-08" db="UniProtKB">
        <authorList>
            <consortium name="RefSeq"/>
        </authorList>
    </citation>
    <scope>IDENTIFICATION</scope>
</reference>
<dbReference type="InterPro" id="IPR012937">
    <property type="entry name" value="TET5"/>
</dbReference>
<feature type="region of interest" description="Disordered" evidence="5">
    <location>
        <begin position="194"/>
        <end position="225"/>
    </location>
</feature>
<feature type="compositionally biased region" description="Low complexity" evidence="5">
    <location>
        <begin position="194"/>
        <end position="214"/>
    </location>
</feature>
<feature type="region of interest" description="Disordered" evidence="5">
    <location>
        <begin position="238"/>
        <end position="267"/>
    </location>
</feature>
<organism evidence="6">
    <name type="scientific">Drosophila rhopaloa</name>
    <name type="common">Fruit fly</name>
    <dbReference type="NCBI Taxonomy" id="1041015"/>
    <lineage>
        <taxon>Eukaryota</taxon>
        <taxon>Metazoa</taxon>
        <taxon>Ecdysozoa</taxon>
        <taxon>Arthropoda</taxon>
        <taxon>Hexapoda</taxon>
        <taxon>Insecta</taxon>
        <taxon>Pterygota</taxon>
        <taxon>Neoptera</taxon>
        <taxon>Endopterygota</taxon>
        <taxon>Diptera</taxon>
        <taxon>Brachycera</taxon>
        <taxon>Muscomorpha</taxon>
        <taxon>Ephydroidea</taxon>
        <taxon>Drosophilidae</taxon>
        <taxon>Drosophila</taxon>
        <taxon>Sophophora</taxon>
    </lineage>
</organism>
<dbReference type="RefSeq" id="XP_016990478.1">
    <property type="nucleotide sequence ID" value="XM_017134989.1"/>
</dbReference>
<dbReference type="RefSeq" id="XP_016990478.2">
    <property type="nucleotide sequence ID" value="XM_017134989.2"/>
</dbReference>
<dbReference type="OrthoDB" id="10065073at2759"/>
<sequence>MVNKGNGKKADKEKERQREAMLPAAGNNSSNIENSSNLSNINNKTNSKATTNKSLNAKPNNNNSKKNAGKGQQQQQQQQQQRSSKKAKPHRQQIFLQSLPRDSSNYRSNNYRSNNNISGNICSNSNSSSNNKNSNSSNISNNNSNTLDTSATLDSVVGKINPAELLTAALAVPCAKCSKPSMISSLTTAVTASTSSVSTSATSSSTSSGSETASNHSDLNYPEPAVYSGKQYRKSKSYMGASQYNSSSNTYQSGRAPNTASGGNNVAYRRSYSDRRNSFDRTFAERNRDFVPIVPPSRPVLSSSNIAGVMASASKLTIIERFGKGRIAYPIMQCGTLDGAEPLYHQQRSNRMDVYQIDDGFHSDGGTETPPPSPSSGSSIASTSDHGSLESVDTGGTQRLAVLSFEQVSKLHDVMDEKVAIHGRGNFPTLEVTLKDLVNLVRRKLEAEVNAGGAGVLVKDIRLNGGAASHVLASEDQPYNDLDLIFAIELSSPRVFDRVKVAVLNTLLDLMPEGVCKRRIFTSSLKEAYVGKMVKVNNNNDGDRWSLISLGNSPGHKNVELKFVDSMRRQFEFSVDSFQIILDSLLLFYDCAALPISENFYPTVVGESVYGDFQEALYHLQKKLISTRQPEEIRGGGLLKYCNLLVRNYKAVDSQLIKTLERYMCSRFFIDFPDINTQTTKLEAYLRNHFWGVDEEPLQYQYLMHLREVVEMSTVCLMGHERRQTLHLIQSLAAQVLFNKQEKQQQQHAQEQYQQQQQQQHQQHQQQQRQHQFLDPAQQQQQQQQQSQTQQQQQQPQQAATLTLVSQAPPTGQAQTIYVQQAAPAAVCCTSSADQTATAAPQTIQIQAGPPGLIYANGVYYAPVIPSTICTCNSTWLST</sequence>
<evidence type="ECO:0000256" key="2">
    <source>
        <dbReference type="ARBA" id="ARBA00012388"/>
    </source>
</evidence>
<keyword evidence="3" id="KW-0808">Transferase</keyword>
<dbReference type="SMART" id="SM01153">
    <property type="entry name" value="DUF1693"/>
    <property type="match status" value="1"/>
</dbReference>
<feature type="compositionally biased region" description="Low complexity" evidence="5">
    <location>
        <begin position="778"/>
        <end position="794"/>
    </location>
</feature>
<evidence type="ECO:0000256" key="1">
    <source>
        <dbReference type="ARBA" id="ARBA00007631"/>
    </source>
</evidence>
<evidence type="ECO:0000256" key="4">
    <source>
        <dbReference type="ARBA" id="ARBA00047933"/>
    </source>
</evidence>
<feature type="compositionally biased region" description="Basic and acidic residues" evidence="5">
    <location>
        <begin position="8"/>
        <end position="19"/>
    </location>
</feature>
<proteinExistence type="inferred from homology"/>
<feature type="compositionally biased region" description="Polar residues" evidence="5">
    <location>
        <begin position="255"/>
        <end position="264"/>
    </location>
</feature>